<dbReference type="PROSITE" id="PS50222">
    <property type="entry name" value="EF_HAND_2"/>
    <property type="match status" value="1"/>
</dbReference>
<dbReference type="PANTHER" id="PTHR34830">
    <property type="entry name" value="SIMILAR TO HYPOTHETICAL PROTEIN MGC34837"/>
    <property type="match status" value="1"/>
</dbReference>
<dbReference type="SUPFAM" id="SSF47473">
    <property type="entry name" value="EF-hand"/>
    <property type="match status" value="1"/>
</dbReference>
<dbReference type="InterPro" id="IPR002048">
    <property type="entry name" value="EF_hand_dom"/>
</dbReference>
<dbReference type="PANTHER" id="PTHR34830:SF1">
    <property type="entry name" value="GENE 12695-RELATED"/>
    <property type="match status" value="1"/>
</dbReference>
<dbReference type="InterPro" id="IPR049246">
    <property type="entry name" value="DUF5580_M"/>
</dbReference>
<dbReference type="Pfam" id="PF20742">
    <property type="entry name" value="DUF5580_M"/>
    <property type="match status" value="1"/>
</dbReference>
<proteinExistence type="predicted"/>
<keyword evidence="3" id="KW-1185">Reference proteome</keyword>
<evidence type="ECO:0000259" key="1">
    <source>
        <dbReference type="PROSITE" id="PS50222"/>
    </source>
</evidence>
<dbReference type="OrthoDB" id="9989690at2759"/>
<dbReference type="Proteomes" id="UP000694569">
    <property type="component" value="Unplaced"/>
</dbReference>
<evidence type="ECO:0000313" key="2">
    <source>
        <dbReference type="Ensembl" id="ENSLLEP00000047060.1"/>
    </source>
</evidence>
<dbReference type="GeneTree" id="ENSGT00940000171673"/>
<feature type="domain" description="EF-hand" evidence="1">
    <location>
        <begin position="58"/>
        <end position="93"/>
    </location>
</feature>
<dbReference type="GO" id="GO:0005509">
    <property type="term" value="F:calcium ion binding"/>
    <property type="evidence" value="ECO:0007669"/>
    <property type="project" value="InterPro"/>
</dbReference>
<dbReference type="InterPro" id="IPR011992">
    <property type="entry name" value="EF-hand-dom_pair"/>
</dbReference>
<sequence length="273" mass="31202">MSLDKKDEPGNDAMPNIVVKIVGSKYVRYVVNKPNTSRGEDEAIDIPRQVSEEFSALRDSESLEQRFQEVDRSLSGLVSRKEFQISCESRGVTVSSRLLRAILSDSNYSQGGQIRWKMFMALLKETKMSTNPLPCAGEQEEDRSVSVKDSYNQQHVPEATGKPSFHCASVADRRCPQNARPVSQPAMHFSEDKYSGEQENWIDRFMKLENVLRLCMNKNSGMVEMERAKSLIYNYNHIYHLSLSEDKIEDALWSFHAGQNILVEPLLLYLKEL</sequence>
<organism evidence="2 3">
    <name type="scientific">Leptobrachium leishanense</name>
    <name type="common">Leishan spiny toad</name>
    <dbReference type="NCBI Taxonomy" id="445787"/>
    <lineage>
        <taxon>Eukaryota</taxon>
        <taxon>Metazoa</taxon>
        <taxon>Chordata</taxon>
        <taxon>Craniata</taxon>
        <taxon>Vertebrata</taxon>
        <taxon>Euteleostomi</taxon>
        <taxon>Amphibia</taxon>
        <taxon>Batrachia</taxon>
        <taxon>Anura</taxon>
        <taxon>Pelobatoidea</taxon>
        <taxon>Megophryidae</taxon>
        <taxon>Leptobrachium</taxon>
    </lineage>
</organism>
<evidence type="ECO:0000313" key="3">
    <source>
        <dbReference type="Proteomes" id="UP000694569"/>
    </source>
</evidence>
<reference evidence="2" key="2">
    <citation type="submission" date="2025-09" db="UniProtKB">
        <authorList>
            <consortium name="Ensembl"/>
        </authorList>
    </citation>
    <scope>IDENTIFICATION</scope>
</reference>
<accession>A0A8C5R548</accession>
<dbReference type="Pfam" id="PF20743">
    <property type="entry name" value="DUF5580_C"/>
    <property type="match status" value="1"/>
</dbReference>
<protein>
    <recommendedName>
        <fullName evidence="1">EF-hand domain-containing protein</fullName>
    </recommendedName>
</protein>
<name>A0A8C5R548_9ANUR</name>
<dbReference type="InterPro" id="IPR049247">
    <property type="entry name" value="DUF5580_C"/>
</dbReference>
<reference evidence="2" key="1">
    <citation type="submission" date="2025-08" db="UniProtKB">
        <authorList>
            <consortium name="Ensembl"/>
        </authorList>
    </citation>
    <scope>IDENTIFICATION</scope>
</reference>
<dbReference type="Ensembl" id="ENSLLET00000048913.1">
    <property type="protein sequence ID" value="ENSLLEP00000047060.1"/>
    <property type="gene ID" value="ENSLLEG00000029771.1"/>
</dbReference>
<dbReference type="Gene3D" id="1.10.238.10">
    <property type="entry name" value="EF-hand"/>
    <property type="match status" value="1"/>
</dbReference>
<dbReference type="AlphaFoldDB" id="A0A8C5R548"/>
<dbReference type="InterPro" id="IPR040774">
    <property type="entry name" value="DUF5580"/>
</dbReference>